<evidence type="ECO:0000313" key="2">
    <source>
        <dbReference type="EMBL" id="WWC89286.1"/>
    </source>
</evidence>
<dbReference type="EMBL" id="CP144102">
    <property type="protein sequence ID" value="WWC89286.1"/>
    <property type="molecule type" value="Genomic_DNA"/>
</dbReference>
<keyword evidence="3" id="KW-1185">Reference proteome</keyword>
<dbReference type="AlphaFoldDB" id="A0AAX4JVK1"/>
<protein>
    <submittedName>
        <fullName evidence="2">Uncharacterized protein</fullName>
    </submittedName>
</protein>
<sequence length="206" mass="22976">MSFANNGEAGPSRIPINDGSSLSVDRNGEEEEEEMVEIPSTGLEFFEYRRRLFLAGLPLPSQPQSSRHSINCGLKLIPEKYIIPLNPPKPLPSPPMSETTSSAVQKLEIILRDEGSEELKETWENGIERVAKSLHQGRKLAKGLRLGLVIKILKASWIQDGLWPKDEFGRPAKPPNSPLIPGVELFPDGENIRQEIVAEEQMQMDT</sequence>
<name>A0AAX4JVK1_9TREE</name>
<proteinExistence type="predicted"/>
<evidence type="ECO:0000256" key="1">
    <source>
        <dbReference type="SAM" id="MobiDB-lite"/>
    </source>
</evidence>
<gene>
    <name evidence="2" type="ORF">L201_004207</name>
</gene>
<accession>A0AAX4JVK1</accession>
<evidence type="ECO:0000313" key="3">
    <source>
        <dbReference type="Proteomes" id="UP001355207"/>
    </source>
</evidence>
<feature type="region of interest" description="Disordered" evidence="1">
    <location>
        <begin position="1"/>
        <end position="38"/>
    </location>
</feature>
<dbReference type="RefSeq" id="XP_066076049.1">
    <property type="nucleotide sequence ID" value="XM_066219952.1"/>
</dbReference>
<dbReference type="GeneID" id="91094877"/>
<organism evidence="2 3">
    <name type="scientific">Kwoniella dendrophila CBS 6074</name>
    <dbReference type="NCBI Taxonomy" id="1295534"/>
    <lineage>
        <taxon>Eukaryota</taxon>
        <taxon>Fungi</taxon>
        <taxon>Dikarya</taxon>
        <taxon>Basidiomycota</taxon>
        <taxon>Agaricomycotina</taxon>
        <taxon>Tremellomycetes</taxon>
        <taxon>Tremellales</taxon>
        <taxon>Cryptococcaceae</taxon>
        <taxon>Kwoniella</taxon>
    </lineage>
</organism>
<dbReference type="Proteomes" id="UP001355207">
    <property type="component" value="Chromosome 5"/>
</dbReference>
<reference evidence="2 3" key="1">
    <citation type="submission" date="2024-01" db="EMBL/GenBank/DDBJ databases">
        <title>Comparative genomics of Cryptococcus and Kwoniella reveals pathogenesis evolution and contrasting modes of karyotype evolution via chromosome fusion or intercentromeric recombination.</title>
        <authorList>
            <person name="Coelho M.A."/>
            <person name="David-Palma M."/>
            <person name="Shea T."/>
            <person name="Bowers K."/>
            <person name="McGinley-Smith S."/>
            <person name="Mohammad A.W."/>
            <person name="Gnirke A."/>
            <person name="Yurkov A.M."/>
            <person name="Nowrousian M."/>
            <person name="Sun S."/>
            <person name="Cuomo C.A."/>
            <person name="Heitman J."/>
        </authorList>
    </citation>
    <scope>NUCLEOTIDE SEQUENCE [LARGE SCALE GENOMIC DNA]</scope>
    <source>
        <strain evidence="2 3">CBS 6074</strain>
    </source>
</reference>